<dbReference type="InterPro" id="IPR005887">
    <property type="entry name" value="GH92_a_mannosidase_put"/>
</dbReference>
<dbReference type="PANTHER" id="PTHR12143:SF39">
    <property type="entry name" value="SECRETED PROTEIN"/>
    <property type="match status" value="1"/>
</dbReference>
<name>A0A5J4SQC2_9ZZZZ</name>
<reference evidence="4" key="1">
    <citation type="submission" date="2019-03" db="EMBL/GenBank/DDBJ databases">
        <title>Single cell metagenomics reveals metabolic interactions within the superorganism composed of flagellate Streblomastix strix and complex community of Bacteroidetes bacteria on its surface.</title>
        <authorList>
            <person name="Treitli S.C."/>
            <person name="Kolisko M."/>
            <person name="Husnik F."/>
            <person name="Keeling P."/>
            <person name="Hampl V."/>
        </authorList>
    </citation>
    <scope>NUCLEOTIDE SEQUENCE</scope>
    <source>
        <strain evidence="4">STM</strain>
    </source>
</reference>
<dbReference type="Gene3D" id="2.70.98.10">
    <property type="match status" value="1"/>
</dbReference>
<evidence type="ECO:0000259" key="1">
    <source>
        <dbReference type="Pfam" id="PF07971"/>
    </source>
</evidence>
<dbReference type="EMBL" id="SNRY01000074">
    <property type="protein sequence ID" value="KAA6348207.1"/>
    <property type="molecule type" value="Genomic_DNA"/>
</dbReference>
<dbReference type="InterPro" id="IPR050883">
    <property type="entry name" value="PNGase"/>
</dbReference>
<feature type="domain" description="Glycosyl hydrolase family 92 N-terminal" evidence="2">
    <location>
        <begin position="171"/>
        <end position="415"/>
    </location>
</feature>
<dbReference type="AlphaFoldDB" id="A0A5J4SQC2"/>
<gene>
    <name evidence="4" type="ORF">EZS27_004346</name>
</gene>
<evidence type="ECO:0000259" key="3">
    <source>
        <dbReference type="Pfam" id="PF24135"/>
    </source>
</evidence>
<evidence type="ECO:0000259" key="2">
    <source>
        <dbReference type="Pfam" id="PF17678"/>
    </source>
</evidence>
<accession>A0A5J4SQC2</accession>
<dbReference type="Pfam" id="PF24135">
    <property type="entry name" value="DUF7402"/>
    <property type="match status" value="1"/>
</dbReference>
<dbReference type="Gene3D" id="1.20.1050.60">
    <property type="entry name" value="alpha-1,2-mannosidase"/>
    <property type="match status" value="1"/>
</dbReference>
<dbReference type="GO" id="GO:0005829">
    <property type="term" value="C:cytosol"/>
    <property type="evidence" value="ECO:0007669"/>
    <property type="project" value="TreeGrafter"/>
</dbReference>
<proteinExistence type="predicted"/>
<dbReference type="NCBIfam" id="TIGR01180">
    <property type="entry name" value="aman2_put"/>
    <property type="match status" value="1"/>
</dbReference>
<evidence type="ECO:0008006" key="5">
    <source>
        <dbReference type="Google" id="ProtNLM"/>
    </source>
</evidence>
<dbReference type="GO" id="GO:0000224">
    <property type="term" value="F:peptide-N4-(N-acetyl-beta-glucosaminyl)asparagine amidase activity"/>
    <property type="evidence" value="ECO:0007669"/>
    <property type="project" value="TreeGrafter"/>
</dbReference>
<dbReference type="Pfam" id="PF17678">
    <property type="entry name" value="Glyco_hydro_92N"/>
    <property type="match status" value="1"/>
</dbReference>
<evidence type="ECO:0000313" key="4">
    <source>
        <dbReference type="EMBL" id="KAA6348207.1"/>
    </source>
</evidence>
<dbReference type="SUPFAM" id="SSF48208">
    <property type="entry name" value="Six-hairpin glycosidases"/>
    <property type="match status" value="1"/>
</dbReference>
<protein>
    <recommendedName>
        <fullName evidence="5">Glycosyl hydrolase family 92 domain-containing protein</fullName>
    </recommendedName>
</protein>
<dbReference type="PANTHER" id="PTHR12143">
    <property type="entry name" value="PEPTIDE N-GLYCANASE PNGASE -RELATED"/>
    <property type="match status" value="1"/>
</dbReference>
<dbReference type="GO" id="GO:0005975">
    <property type="term" value="P:carbohydrate metabolic process"/>
    <property type="evidence" value="ECO:0007669"/>
    <property type="project" value="InterPro"/>
</dbReference>
<feature type="domain" description="DUF7402" evidence="3">
    <location>
        <begin position="24"/>
        <end position="158"/>
    </location>
</feature>
<dbReference type="SUPFAM" id="SSF49785">
    <property type="entry name" value="Galactose-binding domain-like"/>
    <property type="match status" value="1"/>
</dbReference>
<feature type="domain" description="Glycosyl hydrolase family 92" evidence="1">
    <location>
        <begin position="421"/>
        <end position="904"/>
    </location>
</feature>
<dbReference type="Gene3D" id="2.60.120.260">
    <property type="entry name" value="Galactose-binding domain-like"/>
    <property type="match status" value="1"/>
</dbReference>
<dbReference type="InterPro" id="IPR008979">
    <property type="entry name" value="Galactose-bd-like_sf"/>
</dbReference>
<dbReference type="InterPro" id="IPR041371">
    <property type="entry name" value="GH92_N"/>
</dbReference>
<dbReference type="InterPro" id="IPR008928">
    <property type="entry name" value="6-hairpin_glycosidase_sf"/>
</dbReference>
<sequence>MRQGGFFILLFLCISSNLRATPYNIAPQAKVTASSEVSDAYRGANICDGLIGIENKGEWASKSTVNSWGGINFPRIKLEWEQTRSINRIILYDRASLKSHTGGGTLRFSDGSKVLVHAIPDNGSAKVMDFPAKETKWVEFEMTDGDGANLGLSEIEVYPSPEGYSDYVSKVNPYIGSGRDRYFFFMTGQQPFGMISAAPLTRNKNQWGGGYNYNSTEVLGFPQVHGWMLSGITLMPTTGGIDPTLGEQSWKSQFSHDDEIVQPGYHRLFLQDYGIWVEQTATDRVSFYRMRYTKDGVSDILLNLGGYVSTSTMTDCRVTKVSDTEIEGSINTTGRLWGGPENIRIFFVMRFDKPVEQLNGWVDKDRLTNVTSLQGLNTKTPKNTGQSYYDSPTTGVAANYKVKAGDAVQVKFAISYTNLENARNNMKTDTSSWDFDAVRQTSQKEWNEWLGRIDVKGGSNEQQTKFYTDLWHALLGRQKLDDASGDYPDYTQGERKGSVTKNAILKVRTLPKNKDGSSRFHLYNSDAFWLTQWNLNILWGLAWPEVLDDFAACLVQYAENGGQLPRGPVAGGYSYIMTGCPATPLIVSAYLKKMLTKTTPAQAFKAMVNSHKPGGMLGPEKEVQFYIDHGYYPGNAGWTLEAAFQDWSLAQMAAKMGKKKEAAYYLKRSSGWSALYRPDQQLIFPKDNKGNWLHDSPLSGNGWIEANAWQGTFEVSQDIPKLAQLMGGNDALCDKLNYAFEQSDKDDFVFGYGSGYVSYANQPGCSNAHVFNYVGKPWLSQYWVRKVNAQAYGAVTPDAGYGGHDEDQGQMSGVSALMSLGLFSLQGTCSQDPVYEITSPVFDEITIKLNPTYYSGKEFKIKVRNNSTENCYIQKATLNNQPLNQVWFSHADYAKGGLLELWLGNQPAKNLNK</sequence>
<comment type="caution">
    <text evidence="4">The sequence shown here is derived from an EMBL/GenBank/DDBJ whole genome shotgun (WGS) entry which is preliminary data.</text>
</comment>
<dbReference type="Gene3D" id="1.20.1610.10">
    <property type="entry name" value="alpha-1,2-mannosidases domains"/>
    <property type="match status" value="1"/>
</dbReference>
<organism evidence="4">
    <name type="scientific">termite gut metagenome</name>
    <dbReference type="NCBI Taxonomy" id="433724"/>
    <lineage>
        <taxon>unclassified sequences</taxon>
        <taxon>metagenomes</taxon>
        <taxon>organismal metagenomes</taxon>
    </lineage>
</organism>
<dbReference type="GO" id="GO:0030246">
    <property type="term" value="F:carbohydrate binding"/>
    <property type="evidence" value="ECO:0007669"/>
    <property type="project" value="InterPro"/>
</dbReference>
<dbReference type="GO" id="GO:0006516">
    <property type="term" value="P:glycoprotein catabolic process"/>
    <property type="evidence" value="ECO:0007669"/>
    <property type="project" value="TreeGrafter"/>
</dbReference>
<dbReference type="Pfam" id="PF07971">
    <property type="entry name" value="Glyco_hydro_92"/>
    <property type="match status" value="1"/>
</dbReference>
<dbReference type="InterPro" id="IPR055826">
    <property type="entry name" value="DUF7402"/>
</dbReference>
<dbReference type="InterPro" id="IPR012939">
    <property type="entry name" value="Glyco_hydro_92"/>
</dbReference>
<dbReference type="Gene3D" id="3.30.2080.10">
    <property type="entry name" value="GH92 mannosidase domain"/>
    <property type="match status" value="1"/>
</dbReference>
<dbReference type="InterPro" id="IPR014718">
    <property type="entry name" value="GH-type_carb-bd"/>
</dbReference>